<dbReference type="AlphaFoldDB" id="A0A6B0RX09"/>
<accession>A0A6B0RX09</accession>
<organism evidence="1 2">
    <name type="scientific">Bos mutus</name>
    <name type="common">wild yak</name>
    <dbReference type="NCBI Taxonomy" id="72004"/>
    <lineage>
        <taxon>Eukaryota</taxon>
        <taxon>Metazoa</taxon>
        <taxon>Chordata</taxon>
        <taxon>Craniata</taxon>
        <taxon>Vertebrata</taxon>
        <taxon>Euteleostomi</taxon>
        <taxon>Mammalia</taxon>
        <taxon>Eutheria</taxon>
        <taxon>Laurasiatheria</taxon>
        <taxon>Artiodactyla</taxon>
        <taxon>Ruminantia</taxon>
        <taxon>Pecora</taxon>
        <taxon>Bovidae</taxon>
        <taxon>Bovinae</taxon>
        <taxon>Bos</taxon>
    </lineage>
</organism>
<comment type="caution">
    <text evidence="1">The sequence shown here is derived from an EMBL/GenBank/DDBJ whole genome shotgun (WGS) entry which is preliminary data.</text>
</comment>
<sequence>MMTRGIPHRPPELTLSSCLSLWEGEYPVDKQVQCTQSAIDKTSNLRRESVSKSPGISSRQRCHMAASGISCNPAEEQDRQGDCCLKKVIQAESKITPRHLNVACAHFPHTWNIKVIRKASKLLDDKNNILCKRNFSGIGKVQDFERADNYPQKLCLAAASVSSVIKETYEEVQIFSYKISEPQVTHIFRKREK</sequence>
<dbReference type="EMBL" id="VBQZ03000092">
    <property type="protein sequence ID" value="MXQ93307.1"/>
    <property type="molecule type" value="Genomic_DNA"/>
</dbReference>
<reference evidence="1" key="1">
    <citation type="submission" date="2019-10" db="EMBL/GenBank/DDBJ databases">
        <title>The sequence and de novo assembly of the wild yak genome.</title>
        <authorList>
            <person name="Liu Y."/>
        </authorList>
    </citation>
    <scope>NUCLEOTIDE SEQUENCE [LARGE SCALE GENOMIC DNA]</scope>
    <source>
        <strain evidence="1">WY2019</strain>
    </source>
</reference>
<gene>
    <name evidence="1" type="ORF">E5288_WYG008030</name>
</gene>
<proteinExistence type="predicted"/>
<evidence type="ECO:0000313" key="2">
    <source>
        <dbReference type="Proteomes" id="UP000322234"/>
    </source>
</evidence>
<keyword evidence="2" id="KW-1185">Reference proteome</keyword>
<protein>
    <submittedName>
        <fullName evidence="1">Uncharacterized protein</fullName>
    </submittedName>
</protein>
<dbReference type="Proteomes" id="UP000322234">
    <property type="component" value="Unassembled WGS sequence"/>
</dbReference>
<evidence type="ECO:0000313" key="1">
    <source>
        <dbReference type="EMBL" id="MXQ93307.1"/>
    </source>
</evidence>
<name>A0A6B0RX09_9CETA</name>